<gene>
    <name evidence="2" type="primary">pspE</name>
    <name evidence="2" type="ORF">MCBB_0926</name>
</gene>
<dbReference type="InterPro" id="IPR036873">
    <property type="entry name" value="Rhodanese-like_dom_sf"/>
</dbReference>
<dbReference type="PROSITE" id="PS50206">
    <property type="entry name" value="RHODANESE_3"/>
    <property type="match status" value="1"/>
</dbReference>
<keyword evidence="3" id="KW-1185">Reference proteome</keyword>
<dbReference type="SUPFAM" id="SSF52821">
    <property type="entry name" value="Rhodanese/Cell cycle control phosphatase"/>
    <property type="match status" value="1"/>
</dbReference>
<dbReference type="InterPro" id="IPR050229">
    <property type="entry name" value="GlpE_sulfurtransferase"/>
</dbReference>
<evidence type="ECO:0000313" key="2">
    <source>
        <dbReference type="EMBL" id="SCG85486.1"/>
    </source>
</evidence>
<evidence type="ECO:0000313" key="3">
    <source>
        <dbReference type="Proteomes" id="UP000094707"/>
    </source>
</evidence>
<proteinExistence type="predicted"/>
<dbReference type="KEGG" id="mcub:MCBB_0926"/>
<dbReference type="Proteomes" id="UP000094707">
    <property type="component" value="Chromosome I"/>
</dbReference>
<dbReference type="EMBL" id="LT607756">
    <property type="protein sequence ID" value="SCG85486.1"/>
    <property type="molecule type" value="Genomic_DNA"/>
</dbReference>
<dbReference type="AlphaFoldDB" id="A0A1D3L1P7"/>
<dbReference type="PANTHER" id="PTHR43031:SF16">
    <property type="entry name" value="OXIDOREDUCTASE"/>
    <property type="match status" value="1"/>
</dbReference>
<dbReference type="PANTHER" id="PTHR43031">
    <property type="entry name" value="FAD-DEPENDENT OXIDOREDUCTASE"/>
    <property type="match status" value="1"/>
</dbReference>
<dbReference type="OrthoDB" id="135517at2157"/>
<accession>A0A1D3L1P7</accession>
<protein>
    <submittedName>
        <fullName evidence="2">Thiosulfate sulfurtransferase PspE</fullName>
        <ecNumber evidence="2">2.8.1.1</ecNumber>
    </submittedName>
</protein>
<dbReference type="CDD" id="cd00158">
    <property type="entry name" value="RHOD"/>
    <property type="match status" value="1"/>
</dbReference>
<reference evidence="2 3" key="1">
    <citation type="submission" date="2016-08" db="EMBL/GenBank/DDBJ databases">
        <authorList>
            <person name="Seilhamer J.J."/>
        </authorList>
    </citation>
    <scope>NUCLEOTIDE SEQUENCE [LARGE SCALE GENOMIC DNA]</scope>
    <source>
        <strain evidence="2">Buetzberg</strain>
    </source>
</reference>
<dbReference type="SMART" id="SM00450">
    <property type="entry name" value="RHOD"/>
    <property type="match status" value="1"/>
</dbReference>
<dbReference type="Gene3D" id="3.40.250.10">
    <property type="entry name" value="Rhodanese-like domain"/>
    <property type="match status" value="1"/>
</dbReference>
<dbReference type="STRING" id="118062.MCBB_0926"/>
<feature type="domain" description="Rhodanese" evidence="1">
    <location>
        <begin position="26"/>
        <end position="116"/>
    </location>
</feature>
<keyword evidence="2" id="KW-0808">Transferase</keyword>
<dbReference type="Pfam" id="PF00581">
    <property type="entry name" value="Rhodanese"/>
    <property type="match status" value="1"/>
</dbReference>
<dbReference type="RefSeq" id="WP_071906639.1">
    <property type="nucleotide sequence ID" value="NZ_LT607756.1"/>
</dbReference>
<evidence type="ECO:0000259" key="1">
    <source>
        <dbReference type="PROSITE" id="PS50206"/>
    </source>
</evidence>
<dbReference type="GeneID" id="30411773"/>
<sequence length="116" mass="13256">MFGRKDSNIEDVTCEEAFKMIKENKDEHDFVILDVRTPGEYAEDHLEGSRNLDYNSPDFTSKLEGMDKNDTYIVYCRSGVRSRNAANIMSKVGYNKIYNVLGGIMECKAKGMKVVR</sequence>
<name>A0A1D3L1P7_9EURY</name>
<dbReference type="InterPro" id="IPR001763">
    <property type="entry name" value="Rhodanese-like_dom"/>
</dbReference>
<dbReference type="GO" id="GO:0004792">
    <property type="term" value="F:thiosulfate-cyanide sulfurtransferase activity"/>
    <property type="evidence" value="ECO:0007669"/>
    <property type="project" value="UniProtKB-EC"/>
</dbReference>
<dbReference type="EC" id="2.8.1.1" evidence="2"/>
<organism evidence="2 3">
    <name type="scientific">Methanobacterium congolense</name>
    <dbReference type="NCBI Taxonomy" id="118062"/>
    <lineage>
        <taxon>Archaea</taxon>
        <taxon>Methanobacteriati</taxon>
        <taxon>Methanobacteriota</taxon>
        <taxon>Methanomada group</taxon>
        <taxon>Methanobacteria</taxon>
        <taxon>Methanobacteriales</taxon>
        <taxon>Methanobacteriaceae</taxon>
        <taxon>Methanobacterium</taxon>
    </lineage>
</organism>